<accession>A0ABD3QK75</accession>
<evidence type="ECO:0000256" key="7">
    <source>
        <dbReference type="ARBA" id="ARBA00022722"/>
    </source>
</evidence>
<comment type="cofactor">
    <cofactor evidence="2">
        <name>Mg(2+)</name>
        <dbReference type="ChEBI" id="CHEBI:18420"/>
    </cofactor>
</comment>
<evidence type="ECO:0000256" key="10">
    <source>
        <dbReference type="ARBA" id="ARBA00022801"/>
    </source>
</evidence>
<comment type="catalytic activity">
    <reaction evidence="1">
        <text>Endonucleolytic cleavage to 5'-phosphomonoester.</text>
        <dbReference type="EC" id="3.1.26.4"/>
    </reaction>
</comment>
<dbReference type="PANTHER" id="PTHR10642">
    <property type="entry name" value="RIBONUCLEASE H1"/>
    <property type="match status" value="1"/>
</dbReference>
<protein>
    <recommendedName>
        <fullName evidence="6">Ribonuclease H</fullName>
        <ecNumber evidence="5">3.1.26.4</ecNumber>
    </recommendedName>
</protein>
<dbReference type="Proteomes" id="UP001530400">
    <property type="component" value="Unassembled WGS sequence"/>
</dbReference>
<evidence type="ECO:0000256" key="3">
    <source>
        <dbReference type="ARBA" id="ARBA00004065"/>
    </source>
</evidence>
<evidence type="ECO:0000256" key="2">
    <source>
        <dbReference type="ARBA" id="ARBA00001946"/>
    </source>
</evidence>
<dbReference type="GO" id="GO:0046872">
    <property type="term" value="F:metal ion binding"/>
    <property type="evidence" value="ECO:0007669"/>
    <property type="project" value="UniProtKB-KW"/>
</dbReference>
<dbReference type="Pfam" id="PF01693">
    <property type="entry name" value="Cauli_VI"/>
    <property type="match status" value="2"/>
</dbReference>
<dbReference type="InterPro" id="IPR009027">
    <property type="entry name" value="Ribosomal_bL9/RNase_H1_N"/>
</dbReference>
<dbReference type="GO" id="GO:0004523">
    <property type="term" value="F:RNA-DNA hybrid ribonuclease activity"/>
    <property type="evidence" value="ECO:0007669"/>
    <property type="project" value="UniProtKB-EC"/>
</dbReference>
<dbReference type="InterPro" id="IPR050092">
    <property type="entry name" value="RNase_H"/>
</dbReference>
<dbReference type="SUPFAM" id="SSF55658">
    <property type="entry name" value="L9 N-domain-like"/>
    <property type="match status" value="2"/>
</dbReference>
<feature type="region of interest" description="Disordered" evidence="12">
    <location>
        <begin position="416"/>
        <end position="441"/>
    </location>
</feature>
<dbReference type="AlphaFoldDB" id="A0ABD3QK75"/>
<keyword evidence="8" id="KW-0479">Metal-binding</keyword>
<dbReference type="InterPro" id="IPR036397">
    <property type="entry name" value="RNaseH_sf"/>
</dbReference>
<evidence type="ECO:0000256" key="11">
    <source>
        <dbReference type="ARBA" id="ARBA00022842"/>
    </source>
</evidence>
<dbReference type="Gene3D" id="3.30.420.10">
    <property type="entry name" value="Ribonuclease H-like superfamily/Ribonuclease H"/>
    <property type="match status" value="1"/>
</dbReference>
<dbReference type="InterPro" id="IPR002156">
    <property type="entry name" value="RNaseH_domain"/>
</dbReference>
<evidence type="ECO:0000313" key="15">
    <source>
        <dbReference type="Proteomes" id="UP001530400"/>
    </source>
</evidence>
<comment type="caution">
    <text evidence="14">The sequence shown here is derived from an EMBL/GenBank/DDBJ whole genome shotgun (WGS) entry which is preliminary data.</text>
</comment>
<dbReference type="Pfam" id="PF13456">
    <property type="entry name" value="RVT_3"/>
    <property type="match status" value="1"/>
</dbReference>
<dbReference type="Gene3D" id="3.40.970.10">
    <property type="entry name" value="Ribonuclease H1, N-terminal domain"/>
    <property type="match status" value="2"/>
</dbReference>
<dbReference type="InterPro" id="IPR012337">
    <property type="entry name" value="RNaseH-like_sf"/>
</dbReference>
<dbReference type="PANTHER" id="PTHR10642:SF26">
    <property type="entry name" value="RIBONUCLEASE H1"/>
    <property type="match status" value="1"/>
</dbReference>
<dbReference type="InterPro" id="IPR011320">
    <property type="entry name" value="RNase_H1_N"/>
</dbReference>
<dbReference type="CDD" id="cd09279">
    <property type="entry name" value="RNase_HI_like"/>
    <property type="match status" value="1"/>
</dbReference>
<keyword evidence="7" id="KW-0540">Nuclease</keyword>
<dbReference type="EC" id="3.1.26.4" evidence="5"/>
<evidence type="ECO:0000256" key="1">
    <source>
        <dbReference type="ARBA" id="ARBA00000077"/>
    </source>
</evidence>
<organism evidence="14 15">
    <name type="scientific">Cyclotella atomus</name>
    <dbReference type="NCBI Taxonomy" id="382360"/>
    <lineage>
        <taxon>Eukaryota</taxon>
        <taxon>Sar</taxon>
        <taxon>Stramenopiles</taxon>
        <taxon>Ochrophyta</taxon>
        <taxon>Bacillariophyta</taxon>
        <taxon>Coscinodiscophyceae</taxon>
        <taxon>Thalassiosirophycidae</taxon>
        <taxon>Stephanodiscales</taxon>
        <taxon>Stephanodiscaceae</taxon>
        <taxon>Cyclotella</taxon>
    </lineage>
</organism>
<evidence type="ECO:0000313" key="14">
    <source>
        <dbReference type="EMBL" id="KAL3800584.1"/>
    </source>
</evidence>
<feature type="compositionally biased region" description="Basic and acidic residues" evidence="12">
    <location>
        <begin position="423"/>
        <end position="433"/>
    </location>
</feature>
<proteinExistence type="inferred from homology"/>
<evidence type="ECO:0000256" key="5">
    <source>
        <dbReference type="ARBA" id="ARBA00012180"/>
    </source>
</evidence>
<keyword evidence="11" id="KW-0460">Magnesium</keyword>
<comment type="similarity">
    <text evidence="4">Belongs to the RNase H family.</text>
</comment>
<dbReference type="PROSITE" id="PS50879">
    <property type="entry name" value="RNASE_H_1"/>
    <property type="match status" value="1"/>
</dbReference>
<reference evidence="14 15" key="1">
    <citation type="submission" date="2024-10" db="EMBL/GenBank/DDBJ databases">
        <title>Updated reference genomes for cyclostephanoid diatoms.</title>
        <authorList>
            <person name="Roberts W.R."/>
            <person name="Alverson A.J."/>
        </authorList>
    </citation>
    <scope>NUCLEOTIDE SEQUENCE [LARGE SCALE GENOMIC DNA]</scope>
    <source>
        <strain evidence="14 15">AJA010-31</strain>
    </source>
</reference>
<keyword evidence="10" id="KW-0378">Hydrolase</keyword>
<evidence type="ECO:0000256" key="12">
    <source>
        <dbReference type="SAM" id="MobiDB-lite"/>
    </source>
</evidence>
<dbReference type="EMBL" id="JALLPJ020000156">
    <property type="protein sequence ID" value="KAL3800584.1"/>
    <property type="molecule type" value="Genomic_DNA"/>
</dbReference>
<evidence type="ECO:0000259" key="13">
    <source>
        <dbReference type="PROSITE" id="PS50879"/>
    </source>
</evidence>
<evidence type="ECO:0000256" key="8">
    <source>
        <dbReference type="ARBA" id="ARBA00022723"/>
    </source>
</evidence>
<evidence type="ECO:0000256" key="4">
    <source>
        <dbReference type="ARBA" id="ARBA00005300"/>
    </source>
</evidence>
<evidence type="ECO:0000256" key="9">
    <source>
        <dbReference type="ARBA" id="ARBA00022759"/>
    </source>
</evidence>
<gene>
    <name evidence="14" type="ORF">ACHAWO_009828</name>
</gene>
<evidence type="ECO:0000256" key="6">
    <source>
        <dbReference type="ARBA" id="ARBA00017721"/>
    </source>
</evidence>
<keyword evidence="9" id="KW-0255">Endonuclease</keyword>
<name>A0ABD3QK75_9STRA</name>
<sequence length="441" mass="48538">MAKSQGPKYYAVAKGRVPGIYNTWAECEAQVKGVGGATFKSFKTRPEAESFITVHASTSGFASYSSSQQNTTFASANNHQQSQLAAAAHLTSRQIQSKMSSASDNKDGEIYIDPQCQSISSYNTSNPDQVQLDKTKRSEGHIGAGLVSRIYAVSNGRQIGIYSNWKECEKQMKGFTRAMFKAFYTIDDAVEFITSNNQRLQKKRPAEDNTSENASSKRMVLNNTEEGNYDLDITVYFDGGSRGNPGVAGSGTFITCTTKEQRTTYHIRQYCGDKQTNNYAEYTGLIMGLKQVASFLSQHIKDNTSHEGTPAYRVRVFGDSNLVVQQVNGCWQCKNDNIRALYNEARTLYCGLGTIGNGGEITLQHVYREQNKVADAEVLIIDWLAIPNLELANEAMDQRRSLTTSSVELIENGSLIEPQNGVGHDKPADKEVDSDGSVVSC</sequence>
<dbReference type="FunFam" id="3.40.970.10:FF:000002">
    <property type="entry name" value="Ribonuclease H"/>
    <property type="match status" value="1"/>
</dbReference>
<feature type="domain" description="RNase H type-1" evidence="13">
    <location>
        <begin position="229"/>
        <end position="390"/>
    </location>
</feature>
<dbReference type="InterPro" id="IPR037056">
    <property type="entry name" value="RNase_H1_N_sf"/>
</dbReference>
<comment type="function">
    <text evidence="3">Endonuclease that specifically degrades the RNA of RNA-DNA hybrids.</text>
</comment>
<dbReference type="SUPFAM" id="SSF53098">
    <property type="entry name" value="Ribonuclease H-like"/>
    <property type="match status" value="1"/>
</dbReference>
<keyword evidence="15" id="KW-1185">Reference proteome</keyword>